<proteinExistence type="predicted"/>
<protein>
    <submittedName>
        <fullName evidence="1">Uncharacterized protein</fullName>
    </submittedName>
</protein>
<dbReference type="AlphaFoldDB" id="A0AAV9R857"/>
<sequence length="107" mass="11857">MLVLFFSLLGGDSKMARRGRYTKQLGLHGNGVRVAMAACCTARPSLAWLQDAPLHPWNVKGRRGKEEMGGATQKMNKQIKKRAQRACGNVPVFTQRLQRETADPMCG</sequence>
<gene>
    <name evidence="1" type="ORF">CRENBAI_026528</name>
</gene>
<evidence type="ECO:0000313" key="2">
    <source>
        <dbReference type="Proteomes" id="UP001311232"/>
    </source>
</evidence>
<keyword evidence="2" id="KW-1185">Reference proteome</keyword>
<comment type="caution">
    <text evidence="1">The sequence shown here is derived from an EMBL/GenBank/DDBJ whole genome shotgun (WGS) entry which is preliminary data.</text>
</comment>
<name>A0AAV9R857_9TELE</name>
<evidence type="ECO:0000313" key="1">
    <source>
        <dbReference type="EMBL" id="KAK5605106.1"/>
    </source>
</evidence>
<dbReference type="EMBL" id="JAHHUM010002314">
    <property type="protein sequence ID" value="KAK5605106.1"/>
    <property type="molecule type" value="Genomic_DNA"/>
</dbReference>
<reference evidence="1 2" key="1">
    <citation type="submission" date="2021-06" db="EMBL/GenBank/DDBJ databases">
        <authorList>
            <person name="Palmer J.M."/>
        </authorList>
    </citation>
    <scope>NUCLEOTIDE SEQUENCE [LARGE SCALE GENOMIC DNA]</scope>
    <source>
        <strain evidence="1 2">MEX-2019</strain>
        <tissue evidence="1">Muscle</tissue>
    </source>
</reference>
<dbReference type="Proteomes" id="UP001311232">
    <property type="component" value="Unassembled WGS sequence"/>
</dbReference>
<accession>A0AAV9R857</accession>
<organism evidence="1 2">
    <name type="scientific">Crenichthys baileyi</name>
    <name type="common">White River springfish</name>
    <dbReference type="NCBI Taxonomy" id="28760"/>
    <lineage>
        <taxon>Eukaryota</taxon>
        <taxon>Metazoa</taxon>
        <taxon>Chordata</taxon>
        <taxon>Craniata</taxon>
        <taxon>Vertebrata</taxon>
        <taxon>Euteleostomi</taxon>
        <taxon>Actinopterygii</taxon>
        <taxon>Neopterygii</taxon>
        <taxon>Teleostei</taxon>
        <taxon>Neoteleostei</taxon>
        <taxon>Acanthomorphata</taxon>
        <taxon>Ovalentaria</taxon>
        <taxon>Atherinomorphae</taxon>
        <taxon>Cyprinodontiformes</taxon>
        <taxon>Goodeidae</taxon>
        <taxon>Crenichthys</taxon>
    </lineage>
</organism>